<dbReference type="Pfam" id="PF26639">
    <property type="entry name" value="Het-6_barrel"/>
    <property type="match status" value="1"/>
</dbReference>
<dbReference type="AlphaFoldDB" id="A0AAJ0HHH2"/>
<dbReference type="InterPro" id="IPR010730">
    <property type="entry name" value="HET"/>
</dbReference>
<sequence length="837" mass="93643">MSFDGCPPYPIGISPRGYGTSFVGGVCPRPIIQDALDLVEDFKLRCGRSSRKHRHTALPTTSEHFRLVRPLGRDSSGMLEFSLEPYSFVDKTPPYFCLSYTWGNPFADGVGFKKHFDSVDPEYSAERKVDIKIDSALFGIQKNLHDALSTLPLEAFQRHFSQSSMPSLLLWIDAICIDQTNEAEKGQQVSMMDTIYRSAECTIIWLGPADDMTPRAIRAVEILSQKAAEFESAHNIYAYCALTAEGYEEAGIPFIGWDDWVALASFFQRQWFRRAWIVQEIIVSADLLMYCSPHLIRLAALEKAAKTLYVKNSKGENLSARFVDANNAAMIVEEPAAVLWNMRDRLHIFRQAALGNPAVIVAEPEEIQRGLLLSQIIGQVVPFLASEPRDKIFSLYGLLNFVPGPRARLHADYKSSVAQVYTDAAWTCITEAEDLHVLAWVHPYAKRRTDIPSWVPDFSRTSLSALPMGFRAARGLDFVPTAGQVGGMRLRLKGVPVAAVAEAPDRVGVKPLDKWRLDPAWFRLAASIGQQHEGREILLSEMLARTLCMDFSHNAHMQNMTAGLMVRDDHTAQNGPLDAPRASRNFGPRPHHLTRALDGFEKLHDFGKLVMDMIHTEADKVILKSIGANDVDIKAIVLIPDGAAYRPFEDERLASILADMETVRGIDGDVCWLPDAETIQWWYDNEEYTAFRLSRREDHETTWMFPSADQRISSSQRLIGSGTPQISSVIYKAIEDFTYEFQRGYAFRKLFTTETGLLGLGPVTARPGDEVWVVSGSETPLLLRRRCNPESDECKSGCDNDAHRFELVGAVYVHGIMNGEAVAGMEQNSDMANLVLV</sequence>
<comment type="caution">
    <text evidence="2">The sequence shown here is derived from an EMBL/GenBank/DDBJ whole genome shotgun (WGS) entry which is preliminary data.</text>
</comment>
<dbReference type="InterPro" id="IPR052895">
    <property type="entry name" value="HetReg/Transcr_Mod"/>
</dbReference>
<dbReference type="Pfam" id="PF06985">
    <property type="entry name" value="HET"/>
    <property type="match status" value="1"/>
</dbReference>
<accession>A0AAJ0HHH2</accession>
<reference evidence="2" key="2">
    <citation type="submission" date="2023-06" db="EMBL/GenBank/DDBJ databases">
        <authorList>
            <consortium name="Lawrence Berkeley National Laboratory"/>
            <person name="Haridas S."/>
            <person name="Hensen N."/>
            <person name="Bonometti L."/>
            <person name="Westerberg I."/>
            <person name="Brannstrom I.O."/>
            <person name="Guillou S."/>
            <person name="Cros-Aarteil S."/>
            <person name="Calhoun S."/>
            <person name="Kuo A."/>
            <person name="Mondo S."/>
            <person name="Pangilinan J."/>
            <person name="Riley R."/>
            <person name="Labutti K."/>
            <person name="Andreopoulos B."/>
            <person name="Lipzen A."/>
            <person name="Chen C."/>
            <person name="Yanf M."/>
            <person name="Daum C."/>
            <person name="Ng V."/>
            <person name="Clum A."/>
            <person name="Steindorff A."/>
            <person name="Ohm R."/>
            <person name="Martin F."/>
            <person name="Silar P."/>
            <person name="Natvig D."/>
            <person name="Lalanne C."/>
            <person name="Gautier V."/>
            <person name="Ament-Velasquez S.L."/>
            <person name="Kruys A."/>
            <person name="Hutchinson M.I."/>
            <person name="Powell A.J."/>
            <person name="Barry K."/>
            <person name="Miller A.N."/>
            <person name="Grigoriev I.V."/>
            <person name="Debuchy R."/>
            <person name="Gladieux P."/>
            <person name="Thoren M.H."/>
            <person name="Johannesson H."/>
        </authorList>
    </citation>
    <scope>NUCLEOTIDE SEQUENCE</scope>
    <source>
        <strain evidence="2">CBS 955.72</strain>
    </source>
</reference>
<dbReference type="Proteomes" id="UP001275084">
    <property type="component" value="Unassembled WGS sequence"/>
</dbReference>
<reference evidence="2" key="1">
    <citation type="journal article" date="2023" name="Mol. Phylogenet. Evol.">
        <title>Genome-scale phylogeny and comparative genomics of the fungal order Sordariales.</title>
        <authorList>
            <person name="Hensen N."/>
            <person name="Bonometti L."/>
            <person name="Westerberg I."/>
            <person name="Brannstrom I.O."/>
            <person name="Guillou S."/>
            <person name="Cros-Aarteil S."/>
            <person name="Calhoun S."/>
            <person name="Haridas S."/>
            <person name="Kuo A."/>
            <person name="Mondo S."/>
            <person name="Pangilinan J."/>
            <person name="Riley R."/>
            <person name="LaButti K."/>
            <person name="Andreopoulos B."/>
            <person name="Lipzen A."/>
            <person name="Chen C."/>
            <person name="Yan M."/>
            <person name="Daum C."/>
            <person name="Ng V."/>
            <person name="Clum A."/>
            <person name="Steindorff A."/>
            <person name="Ohm R.A."/>
            <person name="Martin F."/>
            <person name="Silar P."/>
            <person name="Natvig D.O."/>
            <person name="Lalanne C."/>
            <person name="Gautier V."/>
            <person name="Ament-Velasquez S.L."/>
            <person name="Kruys A."/>
            <person name="Hutchinson M.I."/>
            <person name="Powell A.J."/>
            <person name="Barry K."/>
            <person name="Miller A.N."/>
            <person name="Grigoriev I.V."/>
            <person name="Debuchy R."/>
            <person name="Gladieux P."/>
            <person name="Hiltunen Thoren M."/>
            <person name="Johannesson H."/>
        </authorList>
    </citation>
    <scope>NUCLEOTIDE SEQUENCE</scope>
    <source>
        <strain evidence="2">CBS 955.72</strain>
    </source>
</reference>
<gene>
    <name evidence="2" type="ORF">B0T25DRAFT_188325</name>
</gene>
<protein>
    <submittedName>
        <fullName evidence="2">Heterokaryon incompatibility protein-domain-containing protein</fullName>
    </submittedName>
</protein>
<dbReference type="PANTHER" id="PTHR24148:SF64">
    <property type="entry name" value="HETEROKARYON INCOMPATIBILITY DOMAIN-CONTAINING PROTEIN"/>
    <property type="match status" value="1"/>
</dbReference>
<evidence type="ECO:0000313" key="3">
    <source>
        <dbReference type="Proteomes" id="UP001275084"/>
    </source>
</evidence>
<evidence type="ECO:0000313" key="2">
    <source>
        <dbReference type="EMBL" id="KAK3352565.1"/>
    </source>
</evidence>
<dbReference type="EMBL" id="JAUIQD010000004">
    <property type="protein sequence ID" value="KAK3352565.1"/>
    <property type="molecule type" value="Genomic_DNA"/>
</dbReference>
<feature type="domain" description="Heterokaryon incompatibility" evidence="1">
    <location>
        <begin position="95"/>
        <end position="280"/>
    </location>
</feature>
<name>A0AAJ0HHH2_9PEZI</name>
<dbReference type="PANTHER" id="PTHR24148">
    <property type="entry name" value="ANKYRIN REPEAT DOMAIN-CONTAINING PROTEIN 39 HOMOLOG-RELATED"/>
    <property type="match status" value="1"/>
</dbReference>
<keyword evidence="3" id="KW-1185">Reference proteome</keyword>
<organism evidence="2 3">
    <name type="scientific">Lasiosphaeria hispida</name>
    <dbReference type="NCBI Taxonomy" id="260671"/>
    <lineage>
        <taxon>Eukaryota</taxon>
        <taxon>Fungi</taxon>
        <taxon>Dikarya</taxon>
        <taxon>Ascomycota</taxon>
        <taxon>Pezizomycotina</taxon>
        <taxon>Sordariomycetes</taxon>
        <taxon>Sordariomycetidae</taxon>
        <taxon>Sordariales</taxon>
        <taxon>Lasiosphaeriaceae</taxon>
        <taxon>Lasiosphaeria</taxon>
    </lineage>
</organism>
<evidence type="ECO:0000259" key="1">
    <source>
        <dbReference type="Pfam" id="PF06985"/>
    </source>
</evidence>
<proteinExistence type="predicted"/>